<evidence type="ECO:0000313" key="1">
    <source>
        <dbReference type="EMBL" id="MXO82371.1"/>
    </source>
</evidence>
<dbReference type="OrthoDB" id="7580137at2"/>
<protein>
    <submittedName>
        <fullName evidence="1">Uncharacterized protein</fullName>
    </submittedName>
</protein>
<dbReference type="AlphaFoldDB" id="A0A844Z0X1"/>
<reference evidence="1 2" key="1">
    <citation type="submission" date="2019-12" db="EMBL/GenBank/DDBJ databases">
        <title>Genomic-based taxomic classification of the family Erythrobacteraceae.</title>
        <authorList>
            <person name="Xu L."/>
        </authorList>
    </citation>
    <scope>NUCLEOTIDE SEQUENCE [LARGE SCALE GENOMIC DNA]</scope>
    <source>
        <strain evidence="1 2">KCTC 42006</strain>
    </source>
</reference>
<organism evidence="1 2">
    <name type="scientific">Pontixanthobacter aestiaquae</name>
    <dbReference type="NCBI Taxonomy" id="1509367"/>
    <lineage>
        <taxon>Bacteria</taxon>
        <taxon>Pseudomonadati</taxon>
        <taxon>Pseudomonadota</taxon>
        <taxon>Alphaproteobacteria</taxon>
        <taxon>Sphingomonadales</taxon>
        <taxon>Erythrobacteraceae</taxon>
        <taxon>Pontixanthobacter</taxon>
    </lineage>
</organism>
<evidence type="ECO:0000313" key="2">
    <source>
        <dbReference type="Proteomes" id="UP000460290"/>
    </source>
</evidence>
<dbReference type="EMBL" id="WTYZ01000001">
    <property type="protein sequence ID" value="MXO82371.1"/>
    <property type="molecule type" value="Genomic_DNA"/>
</dbReference>
<gene>
    <name evidence="1" type="ORF">GRI35_03140</name>
</gene>
<dbReference type="RefSeq" id="WP_160612795.1">
    <property type="nucleotide sequence ID" value="NZ_JAUFQM010000001.1"/>
</dbReference>
<dbReference type="Proteomes" id="UP000460290">
    <property type="component" value="Unassembled WGS sequence"/>
</dbReference>
<name>A0A844Z0X1_9SPHN</name>
<proteinExistence type="predicted"/>
<sequence>MSTILATPENLRRLKNVLMADFEMKSAHASEAIAALAGFRSHAAFRQSRSGSQHPAILDADFVHFEQKCFKLGYEADSSAYLRFSFNRIDWAHRLWCLIRKSDHAASDRWFYECQRRKIPFIVIKKARKHYSVSWDHISMESDYDNGIRNTYDNELHRIMFRTYQMICSGLEPKSFFDGTGLVGDVTGLSETSARQIADAFAKLLYPGNLRLEKSAA</sequence>
<keyword evidence="2" id="KW-1185">Reference proteome</keyword>
<accession>A0A844Z0X1</accession>
<comment type="caution">
    <text evidence="1">The sequence shown here is derived from an EMBL/GenBank/DDBJ whole genome shotgun (WGS) entry which is preliminary data.</text>
</comment>